<dbReference type="eggNOG" id="COG4726">
    <property type="taxonomic scope" value="Bacteria"/>
</dbReference>
<proteinExistence type="predicted"/>
<evidence type="ECO:0008006" key="4">
    <source>
        <dbReference type="Google" id="ProtNLM"/>
    </source>
</evidence>
<dbReference type="InParanoid" id="F0S0C3"/>
<evidence type="ECO:0000256" key="1">
    <source>
        <dbReference type="SAM" id="Phobius"/>
    </source>
</evidence>
<dbReference type="STRING" id="868864.Dester_1166"/>
<dbReference type="HOGENOM" id="CLU_618102_0_0_0"/>
<reference evidence="2 3" key="1">
    <citation type="journal article" date="2011" name="Stand. Genomic Sci.">
        <title>Complete genome sequence of the thermophilic sulfur-reducer Desulfurobacterium thermolithotrophum type strain (BSA(T)) from a deep-sea hydrothermal vent.</title>
        <authorList>
            <person name="Goker M."/>
            <person name="Daligault H."/>
            <person name="Mwirichia R."/>
            <person name="Lapidus A."/>
            <person name="Lucas S."/>
            <person name="Deshpande S."/>
            <person name="Pagani I."/>
            <person name="Tapia R."/>
            <person name="Cheng J.F."/>
            <person name="Goodwin L."/>
            <person name="Pitluck S."/>
            <person name="Liolios K."/>
            <person name="Ivanova N."/>
            <person name="Mavromatis K."/>
            <person name="Mikhailova N."/>
            <person name="Pati A."/>
            <person name="Chen A."/>
            <person name="Palaniappan K."/>
            <person name="Han C."/>
            <person name="Land M."/>
            <person name="Hauser L."/>
            <person name="Pan C."/>
            <person name="Brambilla E.M."/>
            <person name="Rohde M."/>
            <person name="Spring S."/>
            <person name="Sikorski J."/>
            <person name="Wirth R."/>
            <person name="Detter J.C."/>
            <person name="Woyke T."/>
            <person name="Bristow J."/>
            <person name="Eisen J.A."/>
            <person name="Markowitz V."/>
            <person name="Hugenholtz P."/>
            <person name="Kyrpides N.C."/>
            <person name="Klenk H.P."/>
        </authorList>
    </citation>
    <scope>NUCLEOTIDE SEQUENCE [LARGE SCALE GENOMIC DNA]</scope>
    <source>
        <strain evidence="3">DSM 11699 / BSA</strain>
    </source>
</reference>
<sequence length="458" mass="50672">MKAKKGFILTTTLAIITILTIAGAIGLYIVTKETRVTVDTSDSIKALKAAESGVEIAIIKLKNRLITSFPYSFSGTIGNATYTVTLDVNGNSFIIDSKGKKNDAERRIVASVEKKGSTFFPFSINGELRINRFHNKGRSRSWTDAQLGVKSISEELKKAFEESAFTVRVDPSGFDFPKASNIDISPEKYCSDVELSKDKNLTLSDLKELLKNKSGTVFICGKNISIEGIGSENALDFDADLFIVAKENVTISSELKFTGNKQSDNSADNLSFIAGGQIIFNSNAGIDFSGSQEGYNILLYAQKGIESTSSNNLIKISGNQNTEYTSNVFIITPETVRTKGNLIFEPSTTKKDVNFLIWADKGIESEQGGFKITGNSGNTFDNNERNFSILVSNGNVNLNFWFFAGQEQRSGLSYDEIKYYCEEDTTIPSFYKNIYCQLKDMIDGRDSKTFEIKSWKIY</sequence>
<name>F0S0C3_DESTD</name>
<keyword evidence="1" id="KW-0472">Membrane</keyword>
<evidence type="ECO:0000313" key="2">
    <source>
        <dbReference type="EMBL" id="ADY73802.1"/>
    </source>
</evidence>
<dbReference type="AlphaFoldDB" id="F0S0C3"/>
<dbReference type="OrthoDB" id="10777at2"/>
<protein>
    <recommendedName>
        <fullName evidence="4">Type 4 fimbrial biogenesis protein PilX N-terminal domain-containing protein</fullName>
    </recommendedName>
</protein>
<feature type="transmembrane region" description="Helical" evidence="1">
    <location>
        <begin position="7"/>
        <end position="30"/>
    </location>
</feature>
<keyword evidence="3" id="KW-1185">Reference proteome</keyword>
<dbReference type="EMBL" id="CP002543">
    <property type="protein sequence ID" value="ADY73802.1"/>
    <property type="molecule type" value="Genomic_DNA"/>
</dbReference>
<accession>F0S0C3</accession>
<keyword evidence="1" id="KW-0812">Transmembrane</keyword>
<gene>
    <name evidence="2" type="ordered locus">Dester_1166</name>
</gene>
<dbReference type="RefSeq" id="WP_013638754.1">
    <property type="nucleotide sequence ID" value="NC_015185.1"/>
</dbReference>
<organism evidence="2 3">
    <name type="scientific">Desulfurobacterium thermolithotrophum (strain DSM 11699 / BSA)</name>
    <dbReference type="NCBI Taxonomy" id="868864"/>
    <lineage>
        <taxon>Bacteria</taxon>
        <taxon>Pseudomonadati</taxon>
        <taxon>Aquificota</taxon>
        <taxon>Aquificia</taxon>
        <taxon>Desulfurobacteriales</taxon>
        <taxon>Desulfurobacteriaceae</taxon>
        <taxon>Desulfurobacterium</taxon>
    </lineage>
</organism>
<reference evidence="3" key="2">
    <citation type="submission" date="2011-02" db="EMBL/GenBank/DDBJ databases">
        <title>The complete genome of Desulfurobacterium thermolithotrophum DSM 11699.</title>
        <authorList>
            <consortium name="US DOE Joint Genome Institute (JGI-PGF)"/>
            <person name="Lucas S."/>
            <person name="Copeland A."/>
            <person name="Lapidus A."/>
            <person name="Bruce D."/>
            <person name="Goodwin L."/>
            <person name="Pitluck S."/>
            <person name="Kyrpides N."/>
            <person name="Mavromatis K."/>
            <person name="Pagani I."/>
            <person name="Ivanova N."/>
            <person name="Mikhailova N."/>
            <person name="Daligault H."/>
            <person name="Detter J.C."/>
            <person name="Tapia R."/>
            <person name="Han C."/>
            <person name="Land M."/>
            <person name="Hauser L."/>
            <person name="Markowitz V."/>
            <person name="Cheng J.-F."/>
            <person name="Hugenholtz P."/>
            <person name="Woyke T."/>
            <person name="Wu D."/>
            <person name="Spring S."/>
            <person name="Brambilla E."/>
            <person name="Klenk H.-P."/>
            <person name="Eisen J.A."/>
        </authorList>
    </citation>
    <scope>NUCLEOTIDE SEQUENCE [LARGE SCALE GENOMIC DNA]</scope>
    <source>
        <strain evidence="3">DSM 11699 / BSA</strain>
    </source>
</reference>
<keyword evidence="1" id="KW-1133">Transmembrane helix</keyword>
<evidence type="ECO:0000313" key="3">
    <source>
        <dbReference type="Proteomes" id="UP000007102"/>
    </source>
</evidence>
<dbReference type="Proteomes" id="UP000007102">
    <property type="component" value="Chromosome"/>
</dbReference>
<dbReference type="KEGG" id="dte:Dester_1166"/>